<evidence type="ECO:0000313" key="12">
    <source>
        <dbReference type="Proteomes" id="UP001168528"/>
    </source>
</evidence>
<dbReference type="InterPro" id="IPR041664">
    <property type="entry name" value="AAA_16"/>
</dbReference>
<evidence type="ECO:0000313" key="11">
    <source>
        <dbReference type="EMBL" id="MDO1451609.1"/>
    </source>
</evidence>
<keyword evidence="7" id="KW-0175">Coiled coil</keyword>
<dbReference type="SMART" id="SM00448">
    <property type="entry name" value="REC"/>
    <property type="match status" value="1"/>
</dbReference>
<evidence type="ECO:0000256" key="6">
    <source>
        <dbReference type="PROSITE-ProRule" id="PRU00169"/>
    </source>
</evidence>
<dbReference type="EMBL" id="JAUKPO010000071">
    <property type="protein sequence ID" value="MDO1451609.1"/>
    <property type="molecule type" value="Genomic_DNA"/>
</dbReference>
<dbReference type="SUPFAM" id="SSF52540">
    <property type="entry name" value="P-loop containing nucleoside triphosphate hydrolases"/>
    <property type="match status" value="1"/>
</dbReference>
<dbReference type="Proteomes" id="UP001168528">
    <property type="component" value="Unassembled WGS sequence"/>
</dbReference>
<evidence type="ECO:0000256" key="3">
    <source>
        <dbReference type="ARBA" id="ARBA00022553"/>
    </source>
</evidence>
<dbReference type="RefSeq" id="WP_302042406.1">
    <property type="nucleotide sequence ID" value="NZ_JAUKPO010000071.1"/>
</dbReference>
<evidence type="ECO:0000256" key="4">
    <source>
        <dbReference type="ARBA" id="ARBA00022679"/>
    </source>
</evidence>
<dbReference type="PRINTS" id="PR00344">
    <property type="entry name" value="BCTRLSENSOR"/>
</dbReference>
<dbReference type="PROSITE" id="PS00109">
    <property type="entry name" value="PROTEIN_KINASE_TYR"/>
    <property type="match status" value="1"/>
</dbReference>
<evidence type="ECO:0000256" key="1">
    <source>
        <dbReference type="ARBA" id="ARBA00000085"/>
    </source>
</evidence>
<name>A0ABT8RI14_9BACT</name>
<dbReference type="SMART" id="SM00388">
    <property type="entry name" value="HisKA"/>
    <property type="match status" value="1"/>
</dbReference>
<dbReference type="Gene3D" id="3.30.450.40">
    <property type="match status" value="1"/>
</dbReference>
<dbReference type="InterPro" id="IPR003594">
    <property type="entry name" value="HATPase_dom"/>
</dbReference>
<dbReference type="Pfam" id="PF00072">
    <property type="entry name" value="Response_reg"/>
    <property type="match status" value="1"/>
</dbReference>
<dbReference type="InterPro" id="IPR011990">
    <property type="entry name" value="TPR-like_helical_dom_sf"/>
</dbReference>
<protein>
    <recommendedName>
        <fullName evidence="2">histidine kinase</fullName>
        <ecNumber evidence="2">2.7.13.3</ecNumber>
    </recommendedName>
</protein>
<organism evidence="11 12">
    <name type="scientific">Rhodocytophaga aerolata</name>
    <dbReference type="NCBI Taxonomy" id="455078"/>
    <lineage>
        <taxon>Bacteria</taxon>
        <taxon>Pseudomonadati</taxon>
        <taxon>Bacteroidota</taxon>
        <taxon>Cytophagia</taxon>
        <taxon>Cytophagales</taxon>
        <taxon>Rhodocytophagaceae</taxon>
        <taxon>Rhodocytophaga</taxon>
    </lineage>
</organism>
<dbReference type="Pfam" id="PF02518">
    <property type="entry name" value="HATPase_c"/>
    <property type="match status" value="1"/>
</dbReference>
<dbReference type="Gene3D" id="1.25.40.10">
    <property type="entry name" value="Tetratricopeptide repeat domain"/>
    <property type="match status" value="1"/>
</dbReference>
<dbReference type="PROSITE" id="PS50109">
    <property type="entry name" value="HIS_KIN"/>
    <property type="match status" value="1"/>
</dbReference>
<dbReference type="Pfam" id="PF13191">
    <property type="entry name" value="AAA_16"/>
    <property type="match status" value="1"/>
</dbReference>
<dbReference type="SMART" id="SM00219">
    <property type="entry name" value="TyrKc"/>
    <property type="match status" value="1"/>
</dbReference>
<reference evidence="11" key="1">
    <citation type="submission" date="2023-07" db="EMBL/GenBank/DDBJ databases">
        <title>The genome sequence of Rhodocytophaga aerolata KACC 12507.</title>
        <authorList>
            <person name="Zhang X."/>
        </authorList>
    </citation>
    <scope>NUCLEOTIDE SEQUENCE</scope>
    <source>
        <strain evidence="11">KACC 12507</strain>
    </source>
</reference>
<dbReference type="SUPFAM" id="SSF55781">
    <property type="entry name" value="GAF domain-like"/>
    <property type="match status" value="1"/>
</dbReference>
<keyword evidence="3 6" id="KW-0597">Phosphoprotein</keyword>
<dbReference type="InterPro" id="IPR008266">
    <property type="entry name" value="Tyr_kinase_AS"/>
</dbReference>
<dbReference type="Gene3D" id="3.40.50.2300">
    <property type="match status" value="1"/>
</dbReference>
<dbReference type="InterPro" id="IPR029016">
    <property type="entry name" value="GAF-like_dom_sf"/>
</dbReference>
<dbReference type="SUPFAM" id="SSF55874">
    <property type="entry name" value="ATPase domain of HSP90 chaperone/DNA topoisomerase II/histidine kinase"/>
    <property type="match status" value="1"/>
</dbReference>
<feature type="domain" description="Histidine kinase" evidence="9">
    <location>
        <begin position="1522"/>
        <end position="1743"/>
    </location>
</feature>
<proteinExistence type="predicted"/>
<dbReference type="SUPFAM" id="SSF52172">
    <property type="entry name" value="CheY-like"/>
    <property type="match status" value="1"/>
</dbReference>
<feature type="coiled-coil region" evidence="7">
    <location>
        <begin position="1481"/>
        <end position="1512"/>
    </location>
</feature>
<dbReference type="InterPro" id="IPR005467">
    <property type="entry name" value="His_kinase_dom"/>
</dbReference>
<dbReference type="Gene3D" id="1.10.510.10">
    <property type="entry name" value="Transferase(Phosphotransferase) domain 1"/>
    <property type="match status" value="1"/>
</dbReference>
<dbReference type="Gene3D" id="1.10.287.130">
    <property type="match status" value="1"/>
</dbReference>
<dbReference type="PROSITE" id="PS50110">
    <property type="entry name" value="RESPONSE_REGULATORY"/>
    <property type="match status" value="1"/>
</dbReference>
<feature type="domain" description="Protein kinase" evidence="8">
    <location>
        <begin position="7"/>
        <end position="282"/>
    </location>
</feature>
<dbReference type="InterPro" id="IPR027417">
    <property type="entry name" value="P-loop_NTPase"/>
</dbReference>
<dbReference type="PANTHER" id="PTHR43642">
    <property type="entry name" value="HYBRID SIGNAL TRANSDUCTION HISTIDINE KINASE G"/>
    <property type="match status" value="1"/>
</dbReference>
<dbReference type="PANTHER" id="PTHR43642:SF1">
    <property type="entry name" value="HYBRID SIGNAL TRANSDUCTION HISTIDINE KINASE G"/>
    <property type="match status" value="1"/>
</dbReference>
<dbReference type="InterPro" id="IPR003018">
    <property type="entry name" value="GAF"/>
</dbReference>
<dbReference type="SMART" id="SM00387">
    <property type="entry name" value="HATPase_c"/>
    <property type="match status" value="1"/>
</dbReference>
<evidence type="ECO:0000259" key="8">
    <source>
        <dbReference type="PROSITE" id="PS50011"/>
    </source>
</evidence>
<dbReference type="InterPro" id="IPR036890">
    <property type="entry name" value="HATPase_C_sf"/>
</dbReference>
<dbReference type="SUPFAM" id="SSF56112">
    <property type="entry name" value="Protein kinase-like (PK-like)"/>
    <property type="match status" value="1"/>
</dbReference>
<dbReference type="CDD" id="cd17546">
    <property type="entry name" value="REC_hyHK_CKI1_RcsC-like"/>
    <property type="match status" value="1"/>
</dbReference>
<dbReference type="Pfam" id="PF00512">
    <property type="entry name" value="HisKA"/>
    <property type="match status" value="1"/>
</dbReference>
<evidence type="ECO:0000259" key="10">
    <source>
        <dbReference type="PROSITE" id="PS50110"/>
    </source>
</evidence>
<dbReference type="InterPro" id="IPR004358">
    <property type="entry name" value="Sig_transdc_His_kin-like_C"/>
</dbReference>
<evidence type="ECO:0000259" key="9">
    <source>
        <dbReference type="PROSITE" id="PS50109"/>
    </source>
</evidence>
<dbReference type="InterPro" id="IPR003661">
    <property type="entry name" value="HisK_dim/P_dom"/>
</dbReference>
<dbReference type="Gene3D" id="3.40.50.300">
    <property type="entry name" value="P-loop containing nucleotide triphosphate hydrolases"/>
    <property type="match status" value="1"/>
</dbReference>
<dbReference type="InterPro" id="IPR000719">
    <property type="entry name" value="Prot_kinase_dom"/>
</dbReference>
<dbReference type="Pfam" id="PF01590">
    <property type="entry name" value="GAF"/>
    <property type="match status" value="1"/>
</dbReference>
<feature type="modified residue" description="4-aspartylphosphate" evidence="6">
    <location>
        <position position="1815"/>
    </location>
</feature>
<keyword evidence="4" id="KW-0808">Transferase</keyword>
<comment type="caution">
    <text evidence="11">The sequence shown here is derived from an EMBL/GenBank/DDBJ whole genome shotgun (WGS) entry which is preliminary data.</text>
</comment>
<sequence length="1898" mass="214288">MISIPGYTLAEEVFRSSSIIAFKSIRTTDARPVLVKLPNTVADDISFQELENEFHLLSSYHFSGVLHATNKHRMEHTFLVELEYFDGINLQQLLENNSLSCQQRLQLAVNLTSVIEELHNSRILHRDIRPINFLVNQNTLEVRCIDLRCAASLTNTLARPDLKEKILSGLEYLSPEQTGRLSLEEDGRSDLYSLGITLYKLFTGHTPFERGDLNEFIHAHLAKQAPSPVQLNHQLPIQLSDLIQRLVEKKPEERYQTSKSLKLDLKECLIRYIVSGEIHPFPLGKFDQADYFEIPPVLYGREEALTQLLSSFERVKTTSEVVLIEGHSGTGKSTLVEEVKKRLPKDKYIFVAGKFDQYLQNVPYKAITNAFREFISMLARQPEEAVSAWKKDFLAALGNLGQVVIDEIPELEHIIGKQPEIATIPSQDAGYRNTLVFSKFIDVFASPGKPLVIFLDDLQWADAGSLHLLHQMATRESSHILLIGTYRSNEVSSGHPLYKKIQEIKTAGKELTEIKLYPLTIGQTEALLKDTLSCPAQEIAPLADVVFTRTLGNPLFIHALLQSLYTNKLLVYHTLEKKMTWQLDQVITFIHSTSSGELISRKIQELSAQAGQALSYAACIGRQFDLEVLASLLDKPAHEAAEDLQEAVNESLIVAVKHPVDTPVQSLATKKQYVFLHDQIQQAAYTHLPDELKKELHLSIGYRLLDNCQETEVDGCIFEIVSHLNKGNSLITTEKEIIRIAQLNQLAGKKAKASTAFEVAFTSFTCALNYLDLDGGDAWEYKKWTEHYPLSLSLHRLTAEMAYLTGRFEQASILVNRVLPRVQTLREKTDIHLLKIQSLIYEKKNEEAIAYALPLLKSLGVYFPSSYANLHILAAFLQCKWILRGKTIQNLEMLPAMTNQSIGEAFRIIQLITAATHNTLPKLYPLLVLKMVYLSVKYGNAPQSPLAYVTYGAIVHAIQTDSAACFSFGQLALTLLKKYNDAGIQAKTQLIYQLINRPCKEHIHFSLEPLKQSFINGIESGEIEYAVYASNSYCVFLLLSGKNLRWIKEEIIGMNILPGRLKHESSSTGNEALLQIVANFLGENADPTSLNGTYFKEDEGFHEIIKTHQKSKLFICYLYKSILCYLLGRYNEGLKNANEASFYLEDVKGILLEPLYYFNQALLNFAMYSQQPDRTYLLKAQAYKRKVKKRAAQVPINHLHQFYLLEAEYYKITQQHPEAAAYYDKAIQTAKENNHCYEEALAHELAGRYWLSRGQEREAAIYFTSALELYKKWDCTIKVDQLQEQYSTLLVSTTLSSQAPTHLPLPVTSHNITSTFDLATLMKAATAISSEVVFDKLMEKLMKVVIENAGAQAGYFILQRSGELVVEARQSVEEEKVQLVKAPLHQSADLLQKVVRQVFATKETVLINHAGQDSLFKEELAQLNHRIKSVLCIPTLNQGKLIGVLYLENNLASGAFTQDRVEILQLLAGQIAVSIENAILYENLEQKVLERTAKIQLQKEEIERQKQLVEEKSRFKEQFFANMSHEIRTPMTAIIGMSDLIFDTPLNPKQLEYAKGIKYSSENLLAIINDILDYSKIEAGKFSFVKKPFQVRDRLNRLSYILQCLAQEKGIELCTSIDPLVSAQLIGDPLRLHQVLLNLASNAIKFTQQGYVEIAVERMSATEKTEVLCFTVRDTGVGIPEEKLHYIFETFTRIEDEVNVQASGTGLGLFIAKKLVEEQGGSMQVKSKVKQGTEFRFTLSFERSSASLPLEKSVNEQIDLRGTKILLVEDTLFNQVVAEEILKKIIPEAEVTIAENGAIALQKLEVQPFDIVLMDVKMPVMDGYKASRIIRESNCLYNKIPILAFTANANPIEAEKCKQAGMDDYITKPIEARKLKEKIGKLLSSKFATGIPAAQEKI</sequence>
<dbReference type="InterPro" id="IPR001789">
    <property type="entry name" value="Sig_transdc_resp-reg_receiver"/>
</dbReference>
<dbReference type="InterPro" id="IPR020635">
    <property type="entry name" value="Tyr_kinase_cat_dom"/>
</dbReference>
<comment type="catalytic activity">
    <reaction evidence="1">
        <text>ATP + protein L-histidine = ADP + protein N-phospho-L-histidine.</text>
        <dbReference type="EC" id="2.7.13.3"/>
    </reaction>
</comment>
<dbReference type="SUPFAM" id="SSF47384">
    <property type="entry name" value="Homodimeric domain of signal transducing histidine kinase"/>
    <property type="match status" value="1"/>
</dbReference>
<dbReference type="CDD" id="cd16922">
    <property type="entry name" value="HATPase_EvgS-ArcB-TorS-like"/>
    <property type="match status" value="1"/>
</dbReference>
<dbReference type="InterPro" id="IPR011009">
    <property type="entry name" value="Kinase-like_dom_sf"/>
</dbReference>
<dbReference type="InterPro" id="IPR053159">
    <property type="entry name" value="Hybrid_Histidine_Kinase"/>
</dbReference>
<accession>A0ABT8RI14</accession>
<evidence type="ECO:0000256" key="5">
    <source>
        <dbReference type="ARBA" id="ARBA00022777"/>
    </source>
</evidence>
<dbReference type="EC" id="2.7.13.3" evidence="2"/>
<dbReference type="SMART" id="SM00065">
    <property type="entry name" value="GAF"/>
    <property type="match status" value="1"/>
</dbReference>
<dbReference type="SUPFAM" id="SSF48452">
    <property type="entry name" value="TPR-like"/>
    <property type="match status" value="1"/>
</dbReference>
<dbReference type="InterPro" id="IPR011006">
    <property type="entry name" value="CheY-like_superfamily"/>
</dbReference>
<dbReference type="Pfam" id="PF00069">
    <property type="entry name" value="Pkinase"/>
    <property type="match status" value="1"/>
</dbReference>
<dbReference type="Gene3D" id="3.30.565.10">
    <property type="entry name" value="Histidine kinase-like ATPase, C-terminal domain"/>
    <property type="match status" value="1"/>
</dbReference>
<evidence type="ECO:0000256" key="2">
    <source>
        <dbReference type="ARBA" id="ARBA00012438"/>
    </source>
</evidence>
<gene>
    <name evidence="11" type="ORF">Q0590_35380</name>
</gene>
<keyword evidence="12" id="KW-1185">Reference proteome</keyword>
<dbReference type="PROSITE" id="PS50011">
    <property type="entry name" value="PROTEIN_KINASE_DOM"/>
    <property type="match status" value="1"/>
</dbReference>
<dbReference type="CDD" id="cd00082">
    <property type="entry name" value="HisKA"/>
    <property type="match status" value="1"/>
</dbReference>
<evidence type="ECO:0000256" key="7">
    <source>
        <dbReference type="SAM" id="Coils"/>
    </source>
</evidence>
<keyword evidence="5" id="KW-0418">Kinase</keyword>
<feature type="domain" description="Response regulatory" evidence="10">
    <location>
        <begin position="1764"/>
        <end position="1883"/>
    </location>
</feature>
<dbReference type="InterPro" id="IPR036097">
    <property type="entry name" value="HisK_dim/P_sf"/>
</dbReference>